<feature type="compositionally biased region" description="Basic and acidic residues" evidence="1">
    <location>
        <begin position="242"/>
        <end position="251"/>
    </location>
</feature>
<organism evidence="3 4">
    <name type="scientific">Diplocarpon coronariae</name>
    <dbReference type="NCBI Taxonomy" id="2795749"/>
    <lineage>
        <taxon>Eukaryota</taxon>
        <taxon>Fungi</taxon>
        <taxon>Dikarya</taxon>
        <taxon>Ascomycota</taxon>
        <taxon>Pezizomycotina</taxon>
        <taxon>Leotiomycetes</taxon>
        <taxon>Helotiales</taxon>
        <taxon>Drepanopezizaceae</taxon>
        <taxon>Diplocarpon</taxon>
    </lineage>
</organism>
<evidence type="ECO:0000259" key="2">
    <source>
        <dbReference type="PROSITE" id="PS51186"/>
    </source>
</evidence>
<dbReference type="Gene3D" id="3.40.630.30">
    <property type="match status" value="1"/>
</dbReference>
<dbReference type="AlphaFoldDB" id="A0A218Z0Z0"/>
<dbReference type="SUPFAM" id="SSF55729">
    <property type="entry name" value="Acyl-CoA N-acyltransferases (Nat)"/>
    <property type="match status" value="1"/>
</dbReference>
<dbReference type="PANTHER" id="PTHR42791">
    <property type="entry name" value="GNAT FAMILY ACETYLTRANSFERASE"/>
    <property type="match status" value="1"/>
</dbReference>
<evidence type="ECO:0000313" key="4">
    <source>
        <dbReference type="Proteomes" id="UP000242519"/>
    </source>
</evidence>
<dbReference type="InterPro" id="IPR052523">
    <property type="entry name" value="Trichothecene_AcTrans"/>
</dbReference>
<gene>
    <name evidence="3" type="ORF">B2J93_5493</name>
</gene>
<comment type="caution">
    <text evidence="3">The sequence shown here is derived from an EMBL/GenBank/DDBJ whole genome shotgun (WGS) entry which is preliminary data.</text>
</comment>
<evidence type="ECO:0000256" key="1">
    <source>
        <dbReference type="SAM" id="MobiDB-lite"/>
    </source>
</evidence>
<accession>A0A218Z0Z0</accession>
<dbReference type="GO" id="GO:0016747">
    <property type="term" value="F:acyltransferase activity, transferring groups other than amino-acyl groups"/>
    <property type="evidence" value="ECO:0007669"/>
    <property type="project" value="InterPro"/>
</dbReference>
<dbReference type="InterPro" id="IPR016181">
    <property type="entry name" value="Acyl_CoA_acyltransferase"/>
</dbReference>
<dbReference type="CDD" id="cd04301">
    <property type="entry name" value="NAT_SF"/>
    <property type="match status" value="1"/>
</dbReference>
<proteinExistence type="predicted"/>
<dbReference type="InterPro" id="IPR000182">
    <property type="entry name" value="GNAT_dom"/>
</dbReference>
<keyword evidence="4" id="KW-1185">Reference proteome</keyword>
<dbReference type="InParanoid" id="A0A218Z0Z0"/>
<dbReference type="EMBL" id="MZNU01000281">
    <property type="protein sequence ID" value="OWP01213.1"/>
    <property type="molecule type" value="Genomic_DNA"/>
</dbReference>
<reference evidence="3 4" key="1">
    <citation type="submission" date="2017-04" db="EMBL/GenBank/DDBJ databases">
        <title>Draft genome sequence of Marssonina coronaria NL1: causal agent of apple blotch.</title>
        <authorList>
            <person name="Cheng Q."/>
        </authorList>
    </citation>
    <scope>NUCLEOTIDE SEQUENCE [LARGE SCALE GENOMIC DNA]</scope>
    <source>
        <strain evidence="3 4">NL1</strain>
    </source>
</reference>
<dbReference type="OrthoDB" id="2832510at2759"/>
<evidence type="ECO:0000313" key="3">
    <source>
        <dbReference type="EMBL" id="OWP01213.1"/>
    </source>
</evidence>
<feature type="domain" description="N-acetyltransferase" evidence="2">
    <location>
        <begin position="97"/>
        <end position="242"/>
    </location>
</feature>
<protein>
    <recommendedName>
        <fullName evidence="2">N-acetyltransferase domain-containing protein</fullName>
    </recommendedName>
</protein>
<dbReference type="Pfam" id="PF00583">
    <property type="entry name" value="Acetyltransf_1"/>
    <property type="match status" value="1"/>
</dbReference>
<sequence>MRRNISIRSAIPSDLAALTTIDLLANSSHPLIAHSFPYPFLASKLFLAHLGYCFSHPQTYKFRVAVLAPPSPPPPDSHSGADVFAGEGSKAPIVGFLLWKEAEEAGSQREEPWHWEEKLPPGTDKRLWREYVQKPNRQVYHDPWQHQPDPRRSVLSLDPEIEKFAVAPAYQRRGIGTRLLQSFVDEIDERGTADRICMRSSVKGRALYERFEWAVEKEYRMDLRAWGRQRAYVDFDMSREKVVRSGEERSGEPLGPLDSALDER</sequence>
<dbReference type="PANTHER" id="PTHR42791:SF2">
    <property type="entry name" value="N-ACETYLTRANSFERASE DOMAIN-CONTAINING PROTEIN"/>
    <property type="match status" value="1"/>
</dbReference>
<dbReference type="PROSITE" id="PS51186">
    <property type="entry name" value="GNAT"/>
    <property type="match status" value="1"/>
</dbReference>
<dbReference type="Proteomes" id="UP000242519">
    <property type="component" value="Unassembled WGS sequence"/>
</dbReference>
<feature type="region of interest" description="Disordered" evidence="1">
    <location>
        <begin position="242"/>
        <end position="264"/>
    </location>
</feature>
<name>A0A218Z0Z0_9HELO</name>